<dbReference type="InterPro" id="IPR012292">
    <property type="entry name" value="Globin/Proto"/>
</dbReference>
<evidence type="ECO:0000256" key="3">
    <source>
        <dbReference type="ARBA" id="ARBA00022621"/>
    </source>
</evidence>
<keyword evidence="3 6" id="KW-0561">Oxygen transport</keyword>
<evidence type="ECO:0000259" key="7">
    <source>
        <dbReference type="PROSITE" id="PS01033"/>
    </source>
</evidence>
<evidence type="ECO:0000256" key="6">
    <source>
        <dbReference type="RuleBase" id="RU000356"/>
    </source>
</evidence>
<dbReference type="OMA" id="YEELGWP"/>
<dbReference type="PANTHER" id="PTHR47217">
    <property type="entry name" value="GLOBIN-LIKE PROTEIN"/>
    <property type="match status" value="1"/>
</dbReference>
<evidence type="ECO:0000313" key="9">
    <source>
        <dbReference type="Proteomes" id="UP000268350"/>
    </source>
</evidence>
<dbReference type="GO" id="GO:0019825">
    <property type="term" value="F:oxygen binding"/>
    <property type="evidence" value="ECO:0007669"/>
    <property type="project" value="InterPro"/>
</dbReference>
<comment type="similarity">
    <text evidence="6">Belongs to the globin family.</text>
</comment>
<proteinExistence type="inferred from homology"/>
<keyword evidence="1 6" id="KW-0813">Transport</keyword>
<dbReference type="PANTHER" id="PTHR47217:SF1">
    <property type="entry name" value="GLOBIN-LIKE PROTEIN"/>
    <property type="match status" value="1"/>
</dbReference>
<feature type="domain" description="Globin" evidence="7">
    <location>
        <begin position="1"/>
        <end position="147"/>
    </location>
</feature>
<keyword evidence="2 6" id="KW-0349">Heme</keyword>
<dbReference type="PROSITE" id="PS01033">
    <property type="entry name" value="GLOBIN"/>
    <property type="match status" value="1"/>
</dbReference>
<dbReference type="SUPFAM" id="SSF46458">
    <property type="entry name" value="Globin-like"/>
    <property type="match status" value="1"/>
</dbReference>
<evidence type="ECO:0000256" key="5">
    <source>
        <dbReference type="ARBA" id="ARBA00023004"/>
    </source>
</evidence>
<dbReference type="Gene3D" id="1.10.490.10">
    <property type="entry name" value="Globins"/>
    <property type="match status" value="1"/>
</dbReference>
<protein>
    <submittedName>
        <fullName evidence="8">Blast:Globin CTT-VI</fullName>
    </submittedName>
</protein>
<organism evidence="8 9">
    <name type="scientific">Drosophila guanche</name>
    <name type="common">Fruit fly</name>
    <dbReference type="NCBI Taxonomy" id="7266"/>
    <lineage>
        <taxon>Eukaryota</taxon>
        <taxon>Metazoa</taxon>
        <taxon>Ecdysozoa</taxon>
        <taxon>Arthropoda</taxon>
        <taxon>Hexapoda</taxon>
        <taxon>Insecta</taxon>
        <taxon>Pterygota</taxon>
        <taxon>Neoptera</taxon>
        <taxon>Endopterygota</taxon>
        <taxon>Diptera</taxon>
        <taxon>Brachycera</taxon>
        <taxon>Muscomorpha</taxon>
        <taxon>Ephydroidea</taxon>
        <taxon>Drosophilidae</taxon>
        <taxon>Drosophila</taxon>
        <taxon>Sophophora</taxon>
    </lineage>
</organism>
<sequence>MNSDEVQVIKKTWEIPVATPTDSGAAILQEFFNRFPSNLEKFSFRDVPLEDLSGNSRFRAHAGRIIRVFDDSIRVLGQEGDVEKLEEIWTKIAVSHIPRTISKESYNQLKGIILEVLTAACSLDEGQAATWAKLVDHIYGIIFKAIDDDGNAIQ</sequence>
<dbReference type="GO" id="GO:0046872">
    <property type="term" value="F:metal ion binding"/>
    <property type="evidence" value="ECO:0007669"/>
    <property type="project" value="UniProtKB-KW"/>
</dbReference>
<keyword evidence="9" id="KW-1185">Reference proteome</keyword>
<evidence type="ECO:0000256" key="1">
    <source>
        <dbReference type="ARBA" id="ARBA00022448"/>
    </source>
</evidence>
<dbReference type="Pfam" id="PF00042">
    <property type="entry name" value="Globin"/>
    <property type="match status" value="1"/>
</dbReference>
<dbReference type="OrthoDB" id="436496at2759"/>
<dbReference type="InterPro" id="IPR000971">
    <property type="entry name" value="Globin"/>
</dbReference>
<evidence type="ECO:0000313" key="8">
    <source>
        <dbReference type="EMBL" id="SPP84279.1"/>
    </source>
</evidence>
<accession>A0A3B0KDG6</accession>
<dbReference type="AlphaFoldDB" id="A0A3B0KDG6"/>
<dbReference type="STRING" id="7266.A0A3B0KDG6"/>
<dbReference type="Proteomes" id="UP000268350">
    <property type="component" value="Unassembled WGS sequence"/>
</dbReference>
<dbReference type="GO" id="GO:0020037">
    <property type="term" value="F:heme binding"/>
    <property type="evidence" value="ECO:0007669"/>
    <property type="project" value="InterPro"/>
</dbReference>
<reference evidence="9" key="1">
    <citation type="submission" date="2018-01" db="EMBL/GenBank/DDBJ databases">
        <authorList>
            <person name="Alioto T."/>
            <person name="Alioto T."/>
        </authorList>
    </citation>
    <scope>NUCLEOTIDE SEQUENCE [LARGE SCALE GENOMIC DNA]</scope>
</reference>
<dbReference type="CDD" id="cd01040">
    <property type="entry name" value="Mb-like"/>
    <property type="match status" value="1"/>
</dbReference>
<keyword evidence="4" id="KW-0479">Metal-binding</keyword>
<dbReference type="GO" id="GO:0005344">
    <property type="term" value="F:oxygen carrier activity"/>
    <property type="evidence" value="ECO:0007669"/>
    <property type="project" value="UniProtKB-KW"/>
</dbReference>
<dbReference type="EMBL" id="OUUW01000008">
    <property type="protein sequence ID" value="SPP84279.1"/>
    <property type="molecule type" value="Genomic_DNA"/>
</dbReference>
<evidence type="ECO:0000256" key="4">
    <source>
        <dbReference type="ARBA" id="ARBA00022723"/>
    </source>
</evidence>
<name>A0A3B0KDG6_DROGU</name>
<gene>
    <name evidence="8" type="ORF">DGUA_6G016826</name>
</gene>
<dbReference type="InterPro" id="IPR009050">
    <property type="entry name" value="Globin-like_sf"/>
</dbReference>
<dbReference type="InterPro" id="IPR044399">
    <property type="entry name" value="Mb-like_M"/>
</dbReference>
<keyword evidence="5" id="KW-0408">Iron</keyword>
<evidence type="ECO:0000256" key="2">
    <source>
        <dbReference type="ARBA" id="ARBA00022617"/>
    </source>
</evidence>